<comment type="caution">
    <text evidence="1">The sequence shown here is derived from an EMBL/GenBank/DDBJ whole genome shotgun (WGS) entry which is preliminary data.</text>
</comment>
<proteinExistence type="predicted"/>
<name>A0A7W7H492_9ACTN</name>
<accession>A0A7W7H492</accession>
<organism evidence="1 2">
    <name type="scientific">Actinoplanes octamycinicus</name>
    <dbReference type="NCBI Taxonomy" id="135948"/>
    <lineage>
        <taxon>Bacteria</taxon>
        <taxon>Bacillati</taxon>
        <taxon>Actinomycetota</taxon>
        <taxon>Actinomycetes</taxon>
        <taxon>Micromonosporales</taxon>
        <taxon>Micromonosporaceae</taxon>
        <taxon>Actinoplanes</taxon>
    </lineage>
</organism>
<keyword evidence="2" id="KW-1185">Reference proteome</keyword>
<sequence>MPLFVKRKSAQVPQQQQVVDQRALEEAQNDFSSRFKAWLESLGEAQAHSGADAPTDAVVERVGGVPQPQATETLNRTQIIFLRSYARSYGVRLVENRKMQAVVATARPDSSNPERSRQLQAAADFWQAVELWVDQSLR</sequence>
<reference evidence="1 2" key="1">
    <citation type="submission" date="2020-08" db="EMBL/GenBank/DDBJ databases">
        <title>Sequencing the genomes of 1000 actinobacteria strains.</title>
        <authorList>
            <person name="Klenk H.-P."/>
        </authorList>
    </citation>
    <scope>NUCLEOTIDE SEQUENCE [LARGE SCALE GENOMIC DNA]</scope>
    <source>
        <strain evidence="1 2">DSM 45809</strain>
    </source>
</reference>
<protein>
    <submittedName>
        <fullName evidence="1">Uncharacterized protein</fullName>
    </submittedName>
</protein>
<evidence type="ECO:0000313" key="1">
    <source>
        <dbReference type="EMBL" id="MBB4743725.1"/>
    </source>
</evidence>
<dbReference type="EMBL" id="JACHNB010000001">
    <property type="protein sequence ID" value="MBB4743725.1"/>
    <property type="molecule type" value="Genomic_DNA"/>
</dbReference>
<gene>
    <name evidence="1" type="ORF">BJY16_007184</name>
</gene>
<evidence type="ECO:0000313" key="2">
    <source>
        <dbReference type="Proteomes" id="UP000546162"/>
    </source>
</evidence>
<dbReference type="RefSeq" id="WP_185043982.1">
    <property type="nucleotide sequence ID" value="NZ_BAABFG010000005.1"/>
</dbReference>
<dbReference type="AlphaFoldDB" id="A0A7W7H492"/>
<dbReference type="Proteomes" id="UP000546162">
    <property type="component" value="Unassembled WGS sequence"/>
</dbReference>